<dbReference type="PANTHER" id="PTHR43400">
    <property type="entry name" value="FUMARATE REDUCTASE"/>
    <property type="match status" value="1"/>
</dbReference>
<dbReference type="EMBL" id="PPTU01000006">
    <property type="protein sequence ID" value="RDB71677.1"/>
    <property type="molecule type" value="Genomic_DNA"/>
</dbReference>
<evidence type="ECO:0000259" key="5">
    <source>
        <dbReference type="Pfam" id="PF00890"/>
    </source>
</evidence>
<dbReference type="InterPro" id="IPR003953">
    <property type="entry name" value="FAD-dep_OxRdtase_2_FAD-bd"/>
</dbReference>
<keyword evidence="2" id="KW-0285">Flavoprotein</keyword>
<comment type="caution">
    <text evidence="7">The sequence shown here is derived from an EMBL/GenBank/DDBJ whole genome shotgun (WGS) entry which is preliminary data.</text>
</comment>
<protein>
    <submittedName>
        <fullName evidence="7">FAD-binding protein</fullName>
    </submittedName>
</protein>
<proteinExistence type="predicted"/>
<evidence type="ECO:0000313" key="8">
    <source>
        <dbReference type="Proteomes" id="UP000253857"/>
    </source>
</evidence>
<dbReference type="RefSeq" id="WP_015761414.1">
    <property type="nucleotide sequence ID" value="NZ_AP031442.1"/>
</dbReference>
<dbReference type="OMA" id="NCYSTHF"/>
<dbReference type="PANTHER" id="PTHR43400:SF7">
    <property type="entry name" value="FAD-DEPENDENT OXIDOREDUCTASE 2 FAD BINDING DOMAIN-CONTAINING PROTEIN"/>
    <property type="match status" value="1"/>
</dbReference>
<keyword evidence="4" id="KW-0560">Oxidoreductase</keyword>
<dbReference type="SUPFAM" id="SSF51905">
    <property type="entry name" value="FAD/NAD(P)-binding domain"/>
    <property type="match status" value="1"/>
</dbReference>
<keyword evidence="3" id="KW-0274">FAD</keyword>
<reference evidence="8 9" key="1">
    <citation type="journal article" date="2018" name="Elife">
        <title>Discovery and characterization of a prevalent human gut bacterial enzyme sufficient for the inactivation of a family of plant toxins.</title>
        <authorList>
            <person name="Koppel N."/>
            <person name="Bisanz J.E."/>
            <person name="Pandelia M.E."/>
            <person name="Turnbaugh P.J."/>
            <person name="Balskus E.P."/>
        </authorList>
    </citation>
    <scope>NUCLEOTIDE SEQUENCE [LARGE SCALE GENOMIC DNA]</scope>
    <source>
        <strain evidence="7 8">FAA1-1-60AUCSF</strain>
        <strain evidence="6 9">W1 BHI 6</strain>
    </source>
</reference>
<dbReference type="SUPFAM" id="SSF56425">
    <property type="entry name" value="Succinate dehydrogenase/fumarate reductase flavoprotein, catalytic domain"/>
    <property type="match status" value="1"/>
</dbReference>
<dbReference type="PRINTS" id="PR00411">
    <property type="entry name" value="PNDRDTASEI"/>
</dbReference>
<dbReference type="InterPro" id="IPR027477">
    <property type="entry name" value="Succ_DH/fumarate_Rdtase_cat_sf"/>
</dbReference>
<evidence type="ECO:0000313" key="7">
    <source>
        <dbReference type="EMBL" id="RDB86044.1"/>
    </source>
</evidence>
<dbReference type="Pfam" id="PF00890">
    <property type="entry name" value="FAD_binding_2"/>
    <property type="match status" value="1"/>
</dbReference>
<dbReference type="GO" id="GO:0033765">
    <property type="term" value="F:steroid dehydrogenase activity, acting on the CH-CH group of donors"/>
    <property type="evidence" value="ECO:0007669"/>
    <property type="project" value="UniProtKB-ARBA"/>
</dbReference>
<feature type="domain" description="FAD-dependent oxidoreductase 2 FAD-binding" evidence="5">
    <location>
        <begin position="82"/>
        <end position="543"/>
    </location>
</feature>
<evidence type="ECO:0000313" key="9">
    <source>
        <dbReference type="Proteomes" id="UP000253970"/>
    </source>
</evidence>
<organism evidence="7 8">
    <name type="scientific">Eggerthella lenta</name>
    <name type="common">Eubacterium lentum</name>
    <dbReference type="NCBI Taxonomy" id="84112"/>
    <lineage>
        <taxon>Bacteria</taxon>
        <taxon>Bacillati</taxon>
        <taxon>Actinomycetota</taxon>
        <taxon>Coriobacteriia</taxon>
        <taxon>Eggerthellales</taxon>
        <taxon>Eggerthellaceae</taxon>
        <taxon>Eggerthella</taxon>
    </lineage>
</organism>
<name>A0A369NDU9_EGGLN</name>
<evidence type="ECO:0000256" key="1">
    <source>
        <dbReference type="ARBA" id="ARBA00001974"/>
    </source>
</evidence>
<accession>A0A369NDU9</accession>
<dbReference type="EMBL" id="PPTY01000009">
    <property type="protein sequence ID" value="RDB86044.1"/>
    <property type="molecule type" value="Genomic_DNA"/>
</dbReference>
<dbReference type="Proteomes" id="UP000253970">
    <property type="component" value="Unassembled WGS sequence"/>
</dbReference>
<comment type="cofactor">
    <cofactor evidence="1">
        <name>FAD</name>
        <dbReference type="ChEBI" id="CHEBI:57692"/>
    </cofactor>
</comment>
<dbReference type="PROSITE" id="PS51318">
    <property type="entry name" value="TAT"/>
    <property type="match status" value="1"/>
</dbReference>
<dbReference type="Gene3D" id="3.50.50.60">
    <property type="entry name" value="FAD/NAD(P)-binding domain"/>
    <property type="match status" value="1"/>
</dbReference>
<dbReference type="InterPro" id="IPR036188">
    <property type="entry name" value="FAD/NAD-bd_sf"/>
</dbReference>
<dbReference type="AlphaFoldDB" id="A0A369NDU9"/>
<dbReference type="InterPro" id="IPR006311">
    <property type="entry name" value="TAT_signal"/>
</dbReference>
<gene>
    <name evidence="7" type="ORF">C1871_07440</name>
    <name evidence="6" type="ORF">C1875_05710</name>
</gene>
<dbReference type="Proteomes" id="UP000253857">
    <property type="component" value="Unassembled WGS sequence"/>
</dbReference>
<dbReference type="InterPro" id="IPR050315">
    <property type="entry name" value="FAD-oxidoreductase_2"/>
</dbReference>
<sequence>MTQESIPSMDRRSFLKGAFATSAVATAAVAGVGTLAGCAAQPKEGTAGASKASAKGTAGTYEFETAPEPIADSDIKETVDADVVIVGAGFSGLCCALSAAENGLNVVMLERMDHVVGRGGSIYAMNSKLTKEKGYECSVEEIARRYKRMMGYHSYRVDGRKWMLHFNRSGEAMDWLIDRMTTASSVGGSDLTPVMEHWYEDPEEINGEFPGTHEFLDGPNGKGPDDNPQQDVCDNMAAYCAKEGVDIRYQTEAKQLVKDGDKVVGVVAKTGDGYTRFNAKKGVVMATGDFGQDKDMLEKFIPWAAHQTDFGGIWDGSGHKMAYWAGAAVDKNETPTPMIFCFQWRSITRQVRAFQGLMVNSDGRRYDNEDNVISHGALALTHEKGHYAYAIWDDDYANEPQWQNHRYVDGPKVFETPDDVRAYWQTTIDGPGTINMNGSGDIEVKMIKADTIEKLVEELGLPKEETLKTIEAYNGYCDKGVDEEFGKRKELLLPVKNGPFYGIKCTPWFLTTTGGIRCNDDMQVMDEDNEVIEGLYCLGSTVGDMYCNCYSTHFPGHNLGGTCLTFGYVTGRKLAGAE</sequence>
<dbReference type="Gene3D" id="3.90.700.10">
    <property type="entry name" value="Succinate dehydrogenase/fumarate reductase flavoprotein, catalytic domain"/>
    <property type="match status" value="1"/>
</dbReference>
<evidence type="ECO:0000256" key="2">
    <source>
        <dbReference type="ARBA" id="ARBA00022630"/>
    </source>
</evidence>
<evidence type="ECO:0000313" key="6">
    <source>
        <dbReference type="EMBL" id="RDB71677.1"/>
    </source>
</evidence>
<evidence type="ECO:0000256" key="3">
    <source>
        <dbReference type="ARBA" id="ARBA00022827"/>
    </source>
</evidence>
<evidence type="ECO:0000256" key="4">
    <source>
        <dbReference type="ARBA" id="ARBA00023002"/>
    </source>
</evidence>